<dbReference type="EMBL" id="VSSQ01037788">
    <property type="protein sequence ID" value="MPM90569.1"/>
    <property type="molecule type" value="Genomic_DNA"/>
</dbReference>
<reference evidence="1" key="1">
    <citation type="submission" date="2019-08" db="EMBL/GenBank/DDBJ databases">
        <authorList>
            <person name="Kucharzyk K."/>
            <person name="Murdoch R.W."/>
            <person name="Higgins S."/>
            <person name="Loffler F."/>
        </authorList>
    </citation>
    <scope>NUCLEOTIDE SEQUENCE</scope>
</reference>
<proteinExistence type="predicted"/>
<comment type="caution">
    <text evidence="1">The sequence shown here is derived from an EMBL/GenBank/DDBJ whole genome shotgun (WGS) entry which is preliminary data.</text>
</comment>
<protein>
    <submittedName>
        <fullName evidence="1">Uncharacterized protein</fullName>
    </submittedName>
</protein>
<evidence type="ECO:0000313" key="1">
    <source>
        <dbReference type="EMBL" id="MPM90569.1"/>
    </source>
</evidence>
<organism evidence="1">
    <name type="scientific">bioreactor metagenome</name>
    <dbReference type="NCBI Taxonomy" id="1076179"/>
    <lineage>
        <taxon>unclassified sequences</taxon>
        <taxon>metagenomes</taxon>
        <taxon>ecological metagenomes</taxon>
    </lineage>
</organism>
<sequence>MKYSVEGVKAVMPEGTTMDLFTATQADMDKIMEQIQEKLGGFLNLMDTPLGF</sequence>
<gene>
    <name evidence="1" type="ORF">SDC9_137690</name>
</gene>
<accession>A0A645DMP9</accession>
<dbReference type="AlphaFoldDB" id="A0A645DMP9"/>
<name>A0A645DMP9_9ZZZZ</name>